<keyword evidence="2" id="KW-0378">Hydrolase</keyword>
<keyword evidence="3" id="KW-1185">Reference proteome</keyword>
<dbReference type="EMBL" id="KM657822">
    <property type="protein sequence ID" value="AIW02365.1"/>
    <property type="molecule type" value="Genomic_DNA"/>
</dbReference>
<organism evidence="2 3">
    <name type="scientific">Escherichia phage vB_EcoM-VpaE1</name>
    <dbReference type="NCBI Taxonomy" id="1555238"/>
    <lineage>
        <taxon>Viruses</taxon>
        <taxon>Duplodnaviria</taxon>
        <taxon>Heunggongvirae</taxon>
        <taxon>Uroviricota</taxon>
        <taxon>Caudoviricetes</taxon>
        <taxon>Andersonviridae</taxon>
        <taxon>Ounavirinae</taxon>
        <taxon>Felixounavirus</taxon>
        <taxon>Felixounavirus VpaE1</taxon>
    </lineage>
</organism>
<accession>A0A0A0RLJ8</accession>
<dbReference type="InterPro" id="IPR003615">
    <property type="entry name" value="HNH_nuc"/>
</dbReference>
<dbReference type="Proteomes" id="UP000030212">
    <property type="component" value="Genome"/>
</dbReference>
<dbReference type="RefSeq" id="YP_009147374.1">
    <property type="nucleotide sequence ID" value="NC_027337.1"/>
</dbReference>
<evidence type="ECO:0000259" key="1">
    <source>
        <dbReference type="Pfam" id="PF13392"/>
    </source>
</evidence>
<reference evidence="2 3" key="1">
    <citation type="submission" date="2014-09" db="EMBL/GenBank/DDBJ databases">
        <title>Genome of Escherichia coli infecting bacteriophage vB_EcoM-VpaE1.</title>
        <authorList>
            <person name="Truncaite L."/>
            <person name="Simoliunas E."/>
            <person name="Zajanckauskaite A."/>
            <person name="Kaliniene L."/>
            <person name="Vilkaityte M."/>
            <person name="Meskys R."/>
        </authorList>
    </citation>
    <scope>NUCLEOTIDE SEQUENCE [LARGE SCALE GENOMIC DNA]</scope>
    <source>
        <strain evidence="2">VpaE1</strain>
    </source>
</reference>
<dbReference type="KEGG" id="vg:24722123"/>
<evidence type="ECO:0000313" key="2">
    <source>
        <dbReference type="EMBL" id="AIW02365.1"/>
    </source>
</evidence>
<dbReference type="InterPro" id="IPR016177">
    <property type="entry name" value="DNA-bd_dom_sf"/>
</dbReference>
<sequence>MISMGGHQMLTQQTLKEYLHYDPETGVFTWIKKSARHTKIGSVAGTNLRGYTRIYLFGKGYYAHTLAVLYMDGYLPECVDHKNHVTLDNRWVNLRACTLSENQCNRLLNKNNKSGVKGVYYKKQYGKWSTQITFKKRVYFFGYYDTIDEAAEVVNRERQRLHKEFANKGDE</sequence>
<keyword evidence="2" id="KW-0255">Endonuclease</keyword>
<keyword evidence="2" id="KW-0540">Nuclease</keyword>
<dbReference type="GO" id="GO:0004519">
    <property type="term" value="F:endonuclease activity"/>
    <property type="evidence" value="ECO:0007669"/>
    <property type="project" value="UniProtKB-KW"/>
</dbReference>
<dbReference type="Gene3D" id="3.90.75.20">
    <property type="match status" value="1"/>
</dbReference>
<protein>
    <submittedName>
        <fullName evidence="2">HNH endonuclease</fullName>
    </submittedName>
</protein>
<dbReference type="Pfam" id="PF13392">
    <property type="entry name" value="HNH_3"/>
    <property type="match status" value="1"/>
</dbReference>
<gene>
    <name evidence="2" type="ORF">VpaE1_105</name>
</gene>
<dbReference type="GO" id="GO:0003677">
    <property type="term" value="F:DNA binding"/>
    <property type="evidence" value="ECO:0007669"/>
    <property type="project" value="InterPro"/>
</dbReference>
<dbReference type="SUPFAM" id="SSF54060">
    <property type="entry name" value="His-Me finger endonucleases"/>
    <property type="match status" value="1"/>
</dbReference>
<evidence type="ECO:0000313" key="3">
    <source>
        <dbReference type="Proteomes" id="UP000030212"/>
    </source>
</evidence>
<name>A0A0A0RLJ8_9CAUD</name>
<feature type="domain" description="HNH nuclease" evidence="1">
    <location>
        <begin position="61"/>
        <end position="103"/>
    </location>
</feature>
<dbReference type="OrthoDB" id="21336at10239"/>
<dbReference type="SUPFAM" id="SSF54171">
    <property type="entry name" value="DNA-binding domain"/>
    <property type="match status" value="1"/>
</dbReference>
<proteinExistence type="predicted"/>
<dbReference type="GeneID" id="24722123"/>
<dbReference type="InterPro" id="IPR044925">
    <property type="entry name" value="His-Me_finger_sf"/>
</dbReference>